<accession>A0AAE1TYJ0</accession>
<organism evidence="2 3">
    <name type="scientific">Petrolisthes manimaculis</name>
    <dbReference type="NCBI Taxonomy" id="1843537"/>
    <lineage>
        <taxon>Eukaryota</taxon>
        <taxon>Metazoa</taxon>
        <taxon>Ecdysozoa</taxon>
        <taxon>Arthropoda</taxon>
        <taxon>Crustacea</taxon>
        <taxon>Multicrustacea</taxon>
        <taxon>Malacostraca</taxon>
        <taxon>Eumalacostraca</taxon>
        <taxon>Eucarida</taxon>
        <taxon>Decapoda</taxon>
        <taxon>Pleocyemata</taxon>
        <taxon>Anomura</taxon>
        <taxon>Galatheoidea</taxon>
        <taxon>Porcellanidae</taxon>
        <taxon>Petrolisthes</taxon>
    </lineage>
</organism>
<comment type="caution">
    <text evidence="2">The sequence shown here is derived from an EMBL/GenBank/DDBJ whole genome shotgun (WGS) entry which is preliminary data.</text>
</comment>
<dbReference type="Proteomes" id="UP001292094">
    <property type="component" value="Unassembled WGS sequence"/>
</dbReference>
<dbReference type="EMBL" id="JAWZYT010002782">
    <property type="protein sequence ID" value="KAK4302091.1"/>
    <property type="molecule type" value="Genomic_DNA"/>
</dbReference>
<gene>
    <name evidence="2" type="ORF">Pmani_025799</name>
</gene>
<evidence type="ECO:0000313" key="3">
    <source>
        <dbReference type="Proteomes" id="UP001292094"/>
    </source>
</evidence>
<evidence type="ECO:0000256" key="1">
    <source>
        <dbReference type="SAM" id="MobiDB-lite"/>
    </source>
</evidence>
<feature type="region of interest" description="Disordered" evidence="1">
    <location>
        <begin position="46"/>
        <end position="73"/>
    </location>
</feature>
<protein>
    <submittedName>
        <fullName evidence="2">Uncharacterized protein</fullName>
    </submittedName>
</protein>
<evidence type="ECO:0000313" key="2">
    <source>
        <dbReference type="EMBL" id="KAK4302091.1"/>
    </source>
</evidence>
<keyword evidence="3" id="KW-1185">Reference proteome</keyword>
<dbReference type="AlphaFoldDB" id="A0AAE1TYJ0"/>
<reference evidence="2" key="1">
    <citation type="submission" date="2023-11" db="EMBL/GenBank/DDBJ databases">
        <title>Genome assemblies of two species of porcelain crab, Petrolisthes cinctipes and Petrolisthes manimaculis (Anomura: Porcellanidae).</title>
        <authorList>
            <person name="Angst P."/>
        </authorList>
    </citation>
    <scope>NUCLEOTIDE SEQUENCE</scope>
    <source>
        <strain evidence="2">PB745_02</strain>
        <tissue evidence="2">Gill</tissue>
    </source>
</reference>
<sequence length="73" mass="7572">MTTLSPSTHPLTSQAKHHLCCFLHDMSEGGTALGALALGRWDAGGVSEVGESGEEKNTSEEELGAELGKTDTS</sequence>
<proteinExistence type="predicted"/>
<name>A0AAE1TYJ0_9EUCA</name>